<comment type="caution">
    <text evidence="2">The sequence shown here is derived from an EMBL/GenBank/DDBJ whole genome shotgun (WGS) entry which is preliminary data.</text>
</comment>
<dbReference type="Pfam" id="PF04854">
    <property type="entry name" value="DUF624"/>
    <property type="match status" value="1"/>
</dbReference>
<name>A0ABU9K6I4_9BACI</name>
<dbReference type="InterPro" id="IPR006938">
    <property type="entry name" value="DUF624"/>
</dbReference>
<dbReference type="RefSeq" id="WP_341979506.1">
    <property type="nucleotide sequence ID" value="NZ_JBBYAF010000002.1"/>
</dbReference>
<feature type="transmembrane region" description="Helical" evidence="1">
    <location>
        <begin position="173"/>
        <end position="191"/>
    </location>
</feature>
<keyword evidence="3" id="KW-1185">Reference proteome</keyword>
<evidence type="ECO:0000313" key="3">
    <source>
        <dbReference type="Proteomes" id="UP001389717"/>
    </source>
</evidence>
<evidence type="ECO:0000313" key="2">
    <source>
        <dbReference type="EMBL" id="MEL3970864.1"/>
    </source>
</evidence>
<organism evidence="2 3">
    <name type="scientific">Rossellomorea oryzaecorticis</name>
    <dbReference type="NCBI Taxonomy" id="1396505"/>
    <lineage>
        <taxon>Bacteria</taxon>
        <taxon>Bacillati</taxon>
        <taxon>Bacillota</taxon>
        <taxon>Bacilli</taxon>
        <taxon>Bacillales</taxon>
        <taxon>Bacillaceae</taxon>
        <taxon>Rossellomorea</taxon>
    </lineage>
</organism>
<proteinExistence type="predicted"/>
<keyword evidence="1" id="KW-0812">Transmembrane</keyword>
<keyword evidence="1" id="KW-0472">Membrane</keyword>
<reference evidence="2 3" key="1">
    <citation type="submission" date="2024-04" db="EMBL/GenBank/DDBJ databases">
        <title>Bacillus oryzaecorticis sp. nov., a moderately halophilic bacterium isolated from rice husks.</title>
        <authorList>
            <person name="Zhu H.-S."/>
        </authorList>
    </citation>
    <scope>NUCLEOTIDE SEQUENCE [LARGE SCALE GENOMIC DNA]</scope>
    <source>
        <strain evidence="2 3">ZC255</strain>
    </source>
</reference>
<dbReference type="Proteomes" id="UP001389717">
    <property type="component" value="Unassembled WGS sequence"/>
</dbReference>
<accession>A0ABU9K6I4</accession>
<feature type="transmembrane region" description="Helical" evidence="1">
    <location>
        <begin position="105"/>
        <end position="131"/>
    </location>
</feature>
<feature type="transmembrane region" description="Helical" evidence="1">
    <location>
        <begin position="76"/>
        <end position="93"/>
    </location>
</feature>
<feature type="transmembrane region" description="Helical" evidence="1">
    <location>
        <begin position="143"/>
        <end position="167"/>
    </location>
</feature>
<protein>
    <submittedName>
        <fullName evidence="2">DUF624 domain-containing protein</fullName>
    </submittedName>
</protein>
<evidence type="ECO:0000256" key="1">
    <source>
        <dbReference type="SAM" id="Phobius"/>
    </source>
</evidence>
<sequence>MGGWDRFNTIVFGMLKLAYLNLLWMLFTFIGLLIFGFFPATTAMFTIVRKWLLREENLSVFPEFWRTYKKEFLRSNGYGLIFMVIGYILYYDFTFIGLNSGKLTFLVPVLLLILIWYIITLLFFFPVYVHFDLPFFKTLKQTLLLALTSPLELIQIAAACGILYGVASLLPGTIPLFTGSVLAVAVMWIGLRAFEKVGRKKLNSVNTEQRNSEC</sequence>
<feature type="transmembrane region" description="Helical" evidence="1">
    <location>
        <begin position="22"/>
        <end position="48"/>
    </location>
</feature>
<gene>
    <name evidence="2" type="ORF">AAEO50_01115</name>
</gene>
<dbReference type="EMBL" id="JBBYAF010000002">
    <property type="protein sequence ID" value="MEL3970864.1"/>
    <property type="molecule type" value="Genomic_DNA"/>
</dbReference>
<keyword evidence="1" id="KW-1133">Transmembrane helix</keyword>